<dbReference type="RefSeq" id="WP_174138699.1">
    <property type="nucleotide sequence ID" value="NZ_JABUFE010000007.1"/>
</dbReference>
<feature type="transmembrane region" description="Helical" evidence="1">
    <location>
        <begin position="20"/>
        <end position="40"/>
    </location>
</feature>
<proteinExistence type="predicted"/>
<dbReference type="EMBL" id="JABUFE010000007">
    <property type="protein sequence ID" value="NSX55555.1"/>
    <property type="molecule type" value="Genomic_DNA"/>
</dbReference>
<organism evidence="2 3">
    <name type="scientific">Parasulfitobacter algicola</name>
    <dbReference type="NCBI Taxonomy" id="2614809"/>
    <lineage>
        <taxon>Bacteria</taxon>
        <taxon>Pseudomonadati</taxon>
        <taxon>Pseudomonadota</taxon>
        <taxon>Alphaproteobacteria</taxon>
        <taxon>Rhodobacterales</taxon>
        <taxon>Roseobacteraceae</taxon>
        <taxon>Parasulfitobacter</taxon>
    </lineage>
</organism>
<accession>A0ABX2IWP0</accession>
<protein>
    <recommendedName>
        <fullName evidence="4">PH domain-containing protein</fullName>
    </recommendedName>
</protein>
<dbReference type="Proteomes" id="UP000777935">
    <property type="component" value="Unassembled WGS sequence"/>
</dbReference>
<keyword evidence="1" id="KW-0812">Transmembrane</keyword>
<keyword evidence="3" id="KW-1185">Reference proteome</keyword>
<name>A0ABX2IWP0_9RHOB</name>
<evidence type="ECO:0000313" key="2">
    <source>
        <dbReference type="EMBL" id="NSX55555.1"/>
    </source>
</evidence>
<sequence>MKIIQNSPERLVIAEDVTQALGITTICIALLFVAVGGSIAADQDSIVGFVMGAPFVLLGFGYAYGWIRRTRLVFDGSSRTFELHVRHLFGARRTIYPLTTSTRAEVQVTHLAEQGSDAHTPVLLLGDDTDSEVILLTGPHPDSAAKEIVSLVNGWLQR</sequence>
<gene>
    <name evidence="2" type="ORF">HRQ87_12150</name>
</gene>
<evidence type="ECO:0000256" key="1">
    <source>
        <dbReference type="SAM" id="Phobius"/>
    </source>
</evidence>
<reference evidence="2 3" key="1">
    <citation type="submission" date="2020-06" db="EMBL/GenBank/DDBJ databases">
        <title>Sulfitobacter algicola sp. nov., isolated from green algae.</title>
        <authorList>
            <person name="Wang C."/>
        </authorList>
    </citation>
    <scope>NUCLEOTIDE SEQUENCE [LARGE SCALE GENOMIC DNA]</scope>
    <source>
        <strain evidence="2 3">1151</strain>
    </source>
</reference>
<comment type="caution">
    <text evidence="2">The sequence shown here is derived from an EMBL/GenBank/DDBJ whole genome shotgun (WGS) entry which is preliminary data.</text>
</comment>
<keyword evidence="1" id="KW-1133">Transmembrane helix</keyword>
<evidence type="ECO:0008006" key="4">
    <source>
        <dbReference type="Google" id="ProtNLM"/>
    </source>
</evidence>
<keyword evidence="1" id="KW-0472">Membrane</keyword>
<feature type="transmembrane region" description="Helical" evidence="1">
    <location>
        <begin position="46"/>
        <end position="67"/>
    </location>
</feature>
<evidence type="ECO:0000313" key="3">
    <source>
        <dbReference type="Proteomes" id="UP000777935"/>
    </source>
</evidence>